<organism evidence="1 2">
    <name type="scientific">Candidatus Rhodoluna planktonica</name>
    <dbReference type="NCBI Taxonomy" id="535712"/>
    <lineage>
        <taxon>Bacteria</taxon>
        <taxon>Bacillati</taxon>
        <taxon>Actinomycetota</taxon>
        <taxon>Actinomycetes</taxon>
        <taxon>Micrococcales</taxon>
        <taxon>Microbacteriaceae</taxon>
        <taxon>Luna cluster</taxon>
        <taxon>Luna-1 subcluster</taxon>
        <taxon>Rhodoluna</taxon>
    </lineage>
</organism>
<dbReference type="Pfam" id="PF12502">
    <property type="entry name" value="DUF3710"/>
    <property type="match status" value="1"/>
</dbReference>
<reference evidence="1 2" key="1">
    <citation type="journal article" date="2016" name="Biochim. Biophys. Acta">
        <title>Photochemical characterization of actinorhodopsin and its functional existence in the natural host.</title>
        <authorList>
            <person name="Nakamura S."/>
            <person name="Kikukawa T."/>
            <person name="Tamogami J."/>
            <person name="Kamiya M."/>
            <person name="Aizawa T."/>
            <person name="Hahn M.W."/>
            <person name="Ihara K."/>
            <person name="Kamo N."/>
            <person name="Demura M."/>
        </authorList>
    </citation>
    <scope>NUCLEOTIDE SEQUENCE [LARGE SCALE GENOMIC DNA]</scope>
    <source>
        <strain evidence="1 2">MWH-Dar1</strain>
    </source>
</reference>
<evidence type="ECO:0008006" key="3">
    <source>
        <dbReference type="Google" id="ProtNLM"/>
    </source>
</evidence>
<proteinExistence type="predicted"/>
<sequence>MNSLLNYKSAPADRKNAGPFDISEVSDVSPYVDFGAIRVPPRDSLTMKLEIEETSKRVLAVTLELAHSSLQLQAFAAPRNEGLWHEVREQISASISAQGGKLEARTGSLGPELLAQVPVNNQSGQPVSQKLMRFIGVDGPRWFLRGVVSGAALTDLAASAEVDDVFRSVVVVRGETPMPPKDLLELRIPGSSGFVKN</sequence>
<dbReference type="AlphaFoldDB" id="A0A1D9DYY8"/>
<dbReference type="Proteomes" id="UP000243784">
    <property type="component" value="Chromosome"/>
</dbReference>
<name>A0A1D9DYY8_9MICO</name>
<dbReference type="KEGG" id="rpla:A4Z71_03315"/>
<dbReference type="EMBL" id="CP015208">
    <property type="protein sequence ID" value="AOY56019.1"/>
    <property type="molecule type" value="Genomic_DNA"/>
</dbReference>
<evidence type="ECO:0000313" key="2">
    <source>
        <dbReference type="Proteomes" id="UP000243784"/>
    </source>
</evidence>
<keyword evidence="2" id="KW-1185">Reference proteome</keyword>
<dbReference type="STRING" id="535712.A4Z71_03315"/>
<gene>
    <name evidence="1" type="ORF">A4Z71_03315</name>
</gene>
<dbReference type="RefSeq" id="WP_070954528.1">
    <property type="nucleotide sequence ID" value="NZ_CP015208.1"/>
</dbReference>
<accession>A0A1D9DYY8</accession>
<protein>
    <recommendedName>
        <fullName evidence="3">DUF3710 domain-containing protein</fullName>
    </recommendedName>
</protein>
<evidence type="ECO:0000313" key="1">
    <source>
        <dbReference type="EMBL" id="AOY56019.1"/>
    </source>
</evidence>
<dbReference type="InterPro" id="IPR022183">
    <property type="entry name" value="DUF3710"/>
</dbReference>